<reference evidence="3" key="1">
    <citation type="submission" date="2022-06" db="EMBL/GenBank/DDBJ databases">
        <authorList>
            <person name="Berger JAMES D."/>
            <person name="Berger JAMES D."/>
        </authorList>
    </citation>
    <scope>NUCLEOTIDE SEQUENCE [LARGE SCALE GENOMIC DNA]</scope>
</reference>
<keyword evidence="2" id="KW-0472">Membrane</keyword>
<organism evidence="3 4">
    <name type="scientific">Schistosoma rodhaini</name>
    <dbReference type="NCBI Taxonomy" id="6188"/>
    <lineage>
        <taxon>Eukaryota</taxon>
        <taxon>Metazoa</taxon>
        <taxon>Spiralia</taxon>
        <taxon>Lophotrochozoa</taxon>
        <taxon>Platyhelminthes</taxon>
        <taxon>Trematoda</taxon>
        <taxon>Digenea</taxon>
        <taxon>Strigeidida</taxon>
        <taxon>Schistosomatoidea</taxon>
        <taxon>Schistosomatidae</taxon>
        <taxon>Schistosoma</taxon>
    </lineage>
</organism>
<evidence type="ECO:0000313" key="3">
    <source>
        <dbReference type="Proteomes" id="UP000050792"/>
    </source>
</evidence>
<keyword evidence="2" id="KW-0812">Transmembrane</keyword>
<keyword evidence="3" id="KW-1185">Reference proteome</keyword>
<dbReference type="AlphaFoldDB" id="A0AA85F0M2"/>
<dbReference type="WBParaSite" id="SRDH1_30660.1">
    <property type="protein sequence ID" value="SRDH1_30660.1"/>
    <property type="gene ID" value="SRDH1_30660"/>
</dbReference>
<dbReference type="Proteomes" id="UP000050792">
    <property type="component" value="Unassembled WGS sequence"/>
</dbReference>
<evidence type="ECO:0000313" key="4">
    <source>
        <dbReference type="WBParaSite" id="SRDH1_30660.1"/>
    </source>
</evidence>
<feature type="transmembrane region" description="Helical" evidence="2">
    <location>
        <begin position="62"/>
        <end position="80"/>
    </location>
</feature>
<protein>
    <recommendedName>
        <fullName evidence="5">DUF4536 domain-containing protein</fullName>
    </recommendedName>
</protein>
<feature type="region of interest" description="Disordered" evidence="1">
    <location>
        <begin position="1"/>
        <end position="23"/>
    </location>
</feature>
<sequence>MNKSLGEGSDIDDSSHLRKPTTIDESCSSCRAVSSIVPLTLSAYIMYVCKGQASKYSGVKKVSYLTLCTSMSLGLLYIGGSQLFSR</sequence>
<proteinExistence type="predicted"/>
<evidence type="ECO:0000256" key="1">
    <source>
        <dbReference type="SAM" id="MobiDB-lite"/>
    </source>
</evidence>
<keyword evidence="2" id="KW-1133">Transmembrane helix</keyword>
<accession>A0AA85F0M2</accession>
<evidence type="ECO:0000256" key="2">
    <source>
        <dbReference type="SAM" id="Phobius"/>
    </source>
</evidence>
<evidence type="ECO:0008006" key="5">
    <source>
        <dbReference type="Google" id="ProtNLM"/>
    </source>
</evidence>
<name>A0AA85F0M2_9TREM</name>
<reference evidence="4" key="2">
    <citation type="submission" date="2023-11" db="UniProtKB">
        <authorList>
            <consortium name="WormBaseParasite"/>
        </authorList>
    </citation>
    <scope>IDENTIFICATION</scope>
</reference>